<feature type="disulfide bond" evidence="16">
    <location>
        <begin position="242"/>
        <end position="257"/>
    </location>
</feature>
<dbReference type="PIRSF" id="PIRSF000894">
    <property type="entry name" value="Acid_phosphatase"/>
    <property type="match status" value="1"/>
</dbReference>
<feature type="disulfide bond" evidence="16">
    <location>
        <begin position="192"/>
        <end position="420"/>
    </location>
</feature>
<dbReference type="GO" id="GO:0005886">
    <property type="term" value="C:plasma membrane"/>
    <property type="evidence" value="ECO:0007669"/>
    <property type="project" value="UniProtKB-SubCell"/>
</dbReference>
<dbReference type="InterPro" id="IPR000560">
    <property type="entry name" value="His_Pase_clade-2"/>
</dbReference>
<comment type="catalytic activity">
    <reaction evidence="12">
        <text>1D-myo-inositol 1,2,5,6-tetrakisphosphate + H2O = 1D-myo-inositol 1,2,6-trisphosphate + phosphate</text>
        <dbReference type="Rhea" id="RHEA:77119"/>
        <dbReference type="ChEBI" id="CHEBI:15377"/>
        <dbReference type="ChEBI" id="CHEBI:43474"/>
        <dbReference type="ChEBI" id="CHEBI:195535"/>
        <dbReference type="ChEBI" id="CHEBI:195537"/>
        <dbReference type="EC" id="3.1.3.62"/>
    </reaction>
    <physiologicalReaction direction="left-to-right" evidence="12">
        <dbReference type="Rhea" id="RHEA:77120"/>
    </physiologicalReaction>
</comment>
<dbReference type="Proteomes" id="UP000694866">
    <property type="component" value="Unplaced"/>
</dbReference>
<keyword evidence="7" id="KW-0732">Signal</keyword>
<sequence length="464" mass="54355">MAREVDYCFINESEPYLNFGVKTPYRFASSGQFQRVVIPNCEPVQVWMLGRHGTRYPQEGAVQRLQELHKIRWKILHHHEKGMGRLCNEDVENIRLWHPDKHLTEEHAAKIADEGLREGEQLGKRLKDAYPELFQLPVEYITSNNYTFRSIKASRSVLSLKAMMKGLFGDESAVEVMQNPGKDVLLRPDRNCYRWSHADRNVEVQRDKFIQGPEYTELQRNVSRRLGFHVSPSTIHNVQDMCRFETAWSPNKLSSWCAVFSKEEWKIMEYIDDIQYYYYSGYGTALNTLIGCFPVEDLVKNFRSTEIAAHQKGVKAVFYMSTSRVLMDFLHTIGISKDTEHLLWNNYERMKNRKWRTSLIAPFFANFIASFYRCRDSPNKVTFHLNEKLVMYEGCEEGICDWNYVKGKLERVASDCAENCFWSKTAVPEDAERIFLLIIAVCILIIACHRGIARTFYRLIQLNW</sequence>
<evidence type="ECO:0000256" key="4">
    <source>
        <dbReference type="ARBA" id="ARBA00013040"/>
    </source>
</evidence>
<evidence type="ECO:0000256" key="5">
    <source>
        <dbReference type="ARBA" id="ARBA00018097"/>
    </source>
</evidence>
<evidence type="ECO:0000256" key="9">
    <source>
        <dbReference type="ARBA" id="ARBA00023136"/>
    </source>
</evidence>
<keyword evidence="18" id="KW-1185">Reference proteome</keyword>
<keyword evidence="8" id="KW-0378">Hydrolase</keyword>
<name>A0A9R1U4S1_9HYME</name>
<evidence type="ECO:0000256" key="8">
    <source>
        <dbReference type="ARBA" id="ARBA00022801"/>
    </source>
</evidence>
<dbReference type="CDD" id="cd07061">
    <property type="entry name" value="HP_HAP_like"/>
    <property type="match status" value="1"/>
</dbReference>
<feature type="disulfide bond" evidence="16">
    <location>
        <begin position="41"/>
        <end position="374"/>
    </location>
</feature>
<dbReference type="GO" id="GO:0003993">
    <property type="term" value="F:acid phosphatase activity"/>
    <property type="evidence" value="ECO:0007669"/>
    <property type="project" value="TreeGrafter"/>
</dbReference>
<dbReference type="InterPro" id="IPR016274">
    <property type="entry name" value="Histidine_acid_Pase_euk"/>
</dbReference>
<accession>A0A9R1U4S1</accession>
<gene>
    <name evidence="19" type="primary">LOC105269728</name>
</gene>
<dbReference type="PANTHER" id="PTHR20963">
    <property type="entry name" value="MULTIPLE INOSITOL POLYPHOSPHATE PHOSPHATASE-RELATED"/>
    <property type="match status" value="1"/>
</dbReference>
<organism evidence="18 19">
    <name type="scientific">Fopius arisanus</name>
    <dbReference type="NCBI Taxonomy" id="64838"/>
    <lineage>
        <taxon>Eukaryota</taxon>
        <taxon>Metazoa</taxon>
        <taxon>Ecdysozoa</taxon>
        <taxon>Arthropoda</taxon>
        <taxon>Hexapoda</taxon>
        <taxon>Insecta</taxon>
        <taxon>Pterygota</taxon>
        <taxon>Neoptera</taxon>
        <taxon>Endopterygota</taxon>
        <taxon>Hymenoptera</taxon>
        <taxon>Apocrita</taxon>
        <taxon>Ichneumonoidea</taxon>
        <taxon>Braconidae</taxon>
        <taxon>Opiinae</taxon>
        <taxon>Fopius</taxon>
    </lineage>
</organism>
<evidence type="ECO:0000313" key="19">
    <source>
        <dbReference type="RefSeq" id="XP_011308504.1"/>
    </source>
</evidence>
<keyword evidence="10" id="KW-0325">Glycoprotein</keyword>
<evidence type="ECO:0000256" key="11">
    <source>
        <dbReference type="ARBA" id="ARBA00031642"/>
    </source>
</evidence>
<keyword evidence="16" id="KW-1015">Disulfide bond</keyword>
<evidence type="ECO:0000256" key="17">
    <source>
        <dbReference type="SAM" id="Phobius"/>
    </source>
</evidence>
<dbReference type="GO" id="GO:0052745">
    <property type="term" value="F:inositol phosphate phosphatase activity"/>
    <property type="evidence" value="ECO:0007669"/>
    <property type="project" value="TreeGrafter"/>
</dbReference>
<evidence type="ECO:0000256" key="2">
    <source>
        <dbReference type="ARBA" id="ARBA00008422"/>
    </source>
</evidence>
<dbReference type="EC" id="3.1.3.62" evidence="4"/>
<dbReference type="KEGG" id="fas:105269728"/>
<dbReference type="PANTHER" id="PTHR20963:SF8">
    <property type="entry name" value="MULTIPLE INOSITOL POLYPHOSPHATE PHOSPHATASE 1"/>
    <property type="match status" value="1"/>
</dbReference>
<feature type="disulfide bond" evidence="16">
    <location>
        <begin position="395"/>
        <end position="400"/>
    </location>
</feature>
<dbReference type="GeneID" id="105269728"/>
<feature type="transmembrane region" description="Helical" evidence="17">
    <location>
        <begin position="434"/>
        <end position="453"/>
    </location>
</feature>
<evidence type="ECO:0000256" key="7">
    <source>
        <dbReference type="ARBA" id="ARBA00022729"/>
    </source>
</evidence>
<keyword evidence="17" id="KW-0812">Transmembrane</keyword>
<comment type="subcellular location">
    <subcellularLocation>
        <location evidence="1">Cell membrane</location>
    </subcellularLocation>
</comment>
<evidence type="ECO:0000256" key="13">
    <source>
        <dbReference type="ARBA" id="ARBA00043671"/>
    </source>
</evidence>
<evidence type="ECO:0000256" key="14">
    <source>
        <dbReference type="ARBA" id="ARBA00043691"/>
    </source>
</evidence>
<evidence type="ECO:0000256" key="6">
    <source>
        <dbReference type="ARBA" id="ARBA00022475"/>
    </source>
</evidence>
<keyword evidence="17" id="KW-1133">Transmembrane helix</keyword>
<proteinExistence type="inferred from homology"/>
<evidence type="ECO:0000256" key="16">
    <source>
        <dbReference type="PIRSR" id="PIRSR000894-2"/>
    </source>
</evidence>
<dbReference type="SUPFAM" id="SSF53254">
    <property type="entry name" value="Phosphoglycerate mutase-like"/>
    <property type="match status" value="1"/>
</dbReference>
<evidence type="ECO:0000256" key="10">
    <source>
        <dbReference type="ARBA" id="ARBA00023180"/>
    </source>
</evidence>
<comment type="catalytic activity">
    <reaction evidence="13">
        <text>1D-myo-inositol 1,2,4,5,6-pentakisphosphate + H2O = 1D-myo-inositol 1,2,5,6-tetrakisphosphate + phosphate</text>
        <dbReference type="Rhea" id="RHEA:77115"/>
        <dbReference type="ChEBI" id="CHEBI:15377"/>
        <dbReference type="ChEBI" id="CHEBI:43474"/>
        <dbReference type="ChEBI" id="CHEBI:57798"/>
        <dbReference type="ChEBI" id="CHEBI:195535"/>
        <dbReference type="EC" id="3.1.3.62"/>
    </reaction>
    <physiologicalReaction direction="left-to-right" evidence="13">
        <dbReference type="Rhea" id="RHEA:77116"/>
    </physiologicalReaction>
</comment>
<dbReference type="OrthoDB" id="6509975at2759"/>
<comment type="similarity">
    <text evidence="2">Belongs to the histidine acid phosphatase family. MINPP1 subfamily.</text>
</comment>
<keyword evidence="9 17" id="KW-0472">Membrane</keyword>
<dbReference type="EC" id="3.1.3.80" evidence="3"/>
<comment type="catalytic activity">
    <reaction evidence="15">
        <text>(2R)-2,3-bisphosphoglycerate + H2O = (2R)-2-phosphoglycerate + phosphate</text>
        <dbReference type="Rhea" id="RHEA:27381"/>
        <dbReference type="ChEBI" id="CHEBI:15377"/>
        <dbReference type="ChEBI" id="CHEBI:43474"/>
        <dbReference type="ChEBI" id="CHEBI:58248"/>
        <dbReference type="ChEBI" id="CHEBI:58289"/>
        <dbReference type="EC" id="3.1.3.80"/>
    </reaction>
    <physiologicalReaction direction="left-to-right" evidence="15">
        <dbReference type="Rhea" id="RHEA:27382"/>
    </physiologicalReaction>
</comment>
<evidence type="ECO:0000256" key="3">
    <source>
        <dbReference type="ARBA" id="ARBA00012976"/>
    </source>
</evidence>
<dbReference type="Pfam" id="PF00328">
    <property type="entry name" value="His_Phos_2"/>
    <property type="match status" value="1"/>
</dbReference>
<reference evidence="19" key="1">
    <citation type="submission" date="2025-08" db="UniProtKB">
        <authorList>
            <consortium name="RefSeq"/>
        </authorList>
    </citation>
    <scope>IDENTIFICATION</scope>
    <source>
        <strain evidence="19">USDA-PBARC FA_bdor</strain>
        <tissue evidence="19">Whole organism</tissue>
    </source>
</reference>
<evidence type="ECO:0000256" key="12">
    <source>
        <dbReference type="ARBA" id="ARBA00043668"/>
    </source>
</evidence>
<dbReference type="RefSeq" id="XP_011308504.1">
    <property type="nucleotide sequence ID" value="XM_011310202.1"/>
</dbReference>
<evidence type="ECO:0000313" key="18">
    <source>
        <dbReference type="Proteomes" id="UP000694866"/>
    </source>
</evidence>
<dbReference type="AlphaFoldDB" id="A0A9R1U4S1"/>
<protein>
    <recommendedName>
        <fullName evidence="5">Multiple inositol polyphosphate phosphatase 1</fullName>
        <ecNumber evidence="4">3.1.3.62</ecNumber>
        <ecNumber evidence="3">3.1.3.80</ecNumber>
    </recommendedName>
    <alternativeName>
        <fullName evidence="11">2,3-bisphosphoglycerate 3-phosphatase</fullName>
    </alternativeName>
</protein>
<evidence type="ECO:0000256" key="1">
    <source>
        <dbReference type="ARBA" id="ARBA00004236"/>
    </source>
</evidence>
<dbReference type="Gene3D" id="3.40.50.1240">
    <property type="entry name" value="Phosphoglycerate mutase-like"/>
    <property type="match status" value="1"/>
</dbReference>
<comment type="catalytic activity">
    <reaction evidence="14">
        <text>1D-myo-inositol hexakisphosphate + H2O = 1D-myo-inositol 1,2,4,5,6-pentakisphosphate + phosphate</text>
        <dbReference type="Rhea" id="RHEA:16989"/>
        <dbReference type="ChEBI" id="CHEBI:15377"/>
        <dbReference type="ChEBI" id="CHEBI:43474"/>
        <dbReference type="ChEBI" id="CHEBI:57798"/>
        <dbReference type="ChEBI" id="CHEBI:58130"/>
        <dbReference type="EC" id="3.1.3.62"/>
    </reaction>
    <physiologicalReaction direction="left-to-right" evidence="14">
        <dbReference type="Rhea" id="RHEA:16990"/>
    </physiologicalReaction>
</comment>
<dbReference type="GO" id="GO:0034417">
    <property type="term" value="F:bisphosphoglycerate 3-phosphatase activity"/>
    <property type="evidence" value="ECO:0007669"/>
    <property type="project" value="UniProtKB-EC"/>
</dbReference>
<dbReference type="InterPro" id="IPR029033">
    <property type="entry name" value="His_PPase_superfam"/>
</dbReference>
<evidence type="ECO:0000256" key="15">
    <source>
        <dbReference type="ARBA" id="ARBA00043832"/>
    </source>
</evidence>
<keyword evidence="6" id="KW-1003">Cell membrane</keyword>